<name>A0ABW4GJD1_9ACTN</name>
<proteinExistence type="predicted"/>
<gene>
    <name evidence="1" type="ORF">ACFSJ0_37225</name>
</gene>
<evidence type="ECO:0000313" key="2">
    <source>
        <dbReference type="Proteomes" id="UP001597097"/>
    </source>
</evidence>
<dbReference type="RefSeq" id="WP_378624029.1">
    <property type="nucleotide sequence ID" value="NZ_JBHUCM010000033.1"/>
</dbReference>
<protein>
    <submittedName>
        <fullName evidence="1">Uncharacterized protein</fullName>
    </submittedName>
</protein>
<feature type="non-terminal residue" evidence="1">
    <location>
        <position position="1"/>
    </location>
</feature>
<keyword evidence="2" id="KW-1185">Reference proteome</keyword>
<comment type="caution">
    <text evidence="1">The sequence shown here is derived from an EMBL/GenBank/DDBJ whole genome shotgun (WGS) entry which is preliminary data.</text>
</comment>
<dbReference type="EMBL" id="JBHUCM010000033">
    <property type="protein sequence ID" value="MFD1542744.1"/>
    <property type="molecule type" value="Genomic_DNA"/>
</dbReference>
<evidence type="ECO:0000313" key="1">
    <source>
        <dbReference type="EMBL" id="MFD1542744.1"/>
    </source>
</evidence>
<dbReference type="Proteomes" id="UP001597097">
    <property type="component" value="Unassembled WGS sequence"/>
</dbReference>
<sequence length="59" mass="6454">TTDHLHQALTITREINGVGDDGLLEEAHFVPVHGREAVISALRLHTRLQLAPARALPEP</sequence>
<organism evidence="1 2">
    <name type="scientific">Nonomuraea guangzhouensis</name>
    <dbReference type="NCBI Taxonomy" id="1291555"/>
    <lineage>
        <taxon>Bacteria</taxon>
        <taxon>Bacillati</taxon>
        <taxon>Actinomycetota</taxon>
        <taxon>Actinomycetes</taxon>
        <taxon>Streptosporangiales</taxon>
        <taxon>Streptosporangiaceae</taxon>
        <taxon>Nonomuraea</taxon>
    </lineage>
</organism>
<accession>A0ABW4GJD1</accession>
<reference evidence="2" key="1">
    <citation type="journal article" date="2019" name="Int. J. Syst. Evol. Microbiol.">
        <title>The Global Catalogue of Microorganisms (GCM) 10K type strain sequencing project: providing services to taxonomists for standard genome sequencing and annotation.</title>
        <authorList>
            <consortium name="The Broad Institute Genomics Platform"/>
            <consortium name="The Broad Institute Genome Sequencing Center for Infectious Disease"/>
            <person name="Wu L."/>
            <person name="Ma J."/>
        </authorList>
    </citation>
    <scope>NUCLEOTIDE SEQUENCE [LARGE SCALE GENOMIC DNA]</scope>
    <source>
        <strain evidence="2">CGMCC 1.15399</strain>
    </source>
</reference>